<evidence type="ECO:0000313" key="3">
    <source>
        <dbReference type="Proteomes" id="UP000762676"/>
    </source>
</evidence>
<organism evidence="2 3">
    <name type="scientific">Elysia marginata</name>
    <dbReference type="NCBI Taxonomy" id="1093978"/>
    <lineage>
        <taxon>Eukaryota</taxon>
        <taxon>Metazoa</taxon>
        <taxon>Spiralia</taxon>
        <taxon>Lophotrochozoa</taxon>
        <taxon>Mollusca</taxon>
        <taxon>Gastropoda</taxon>
        <taxon>Heterobranchia</taxon>
        <taxon>Euthyneura</taxon>
        <taxon>Panpulmonata</taxon>
        <taxon>Sacoglossa</taxon>
        <taxon>Placobranchoidea</taxon>
        <taxon>Plakobranchidae</taxon>
        <taxon>Elysia</taxon>
    </lineage>
</organism>
<dbReference type="PANTHER" id="PTHR33327">
    <property type="entry name" value="ENDONUCLEASE"/>
    <property type="match status" value="1"/>
</dbReference>
<dbReference type="Pfam" id="PF23055">
    <property type="entry name" value="DUF7041"/>
    <property type="match status" value="1"/>
</dbReference>
<dbReference type="InterPro" id="IPR055469">
    <property type="entry name" value="DUF7041"/>
</dbReference>
<evidence type="ECO:0000313" key="2">
    <source>
        <dbReference type="EMBL" id="GFR95416.1"/>
    </source>
</evidence>
<sequence>MLLPEFWTKSPEVWFVRIEAQFGTRSVTADQTKYDYLVSSLDANTAEEVQAVLLNPPTENKYEHLKAALLKTFGKSQTQKDAELLNIAGLGDRKPSALLRRINALNDDPRTLKRALFLANLPSDIKTVLAGQDIEDTDKLAEAADRVWETKTAVQAVSTGEPRELAITTDTADVNAFFRKPGQPKGRNPPAICFYHEKFGPEARRCQAGCKSTGSCTTTTPRPFKISYSEGCIPRNGGNGCHPALQVSMVVSSAYGSEVERTVETLR</sequence>
<evidence type="ECO:0000259" key="1">
    <source>
        <dbReference type="Pfam" id="PF23055"/>
    </source>
</evidence>
<reference evidence="2 3" key="1">
    <citation type="journal article" date="2021" name="Elife">
        <title>Chloroplast acquisition without the gene transfer in kleptoplastic sea slugs, Plakobranchus ocellatus.</title>
        <authorList>
            <person name="Maeda T."/>
            <person name="Takahashi S."/>
            <person name="Yoshida T."/>
            <person name="Shimamura S."/>
            <person name="Takaki Y."/>
            <person name="Nagai Y."/>
            <person name="Toyoda A."/>
            <person name="Suzuki Y."/>
            <person name="Arimoto A."/>
            <person name="Ishii H."/>
            <person name="Satoh N."/>
            <person name="Nishiyama T."/>
            <person name="Hasebe M."/>
            <person name="Maruyama T."/>
            <person name="Minagawa J."/>
            <person name="Obokata J."/>
            <person name="Shigenobu S."/>
        </authorList>
    </citation>
    <scope>NUCLEOTIDE SEQUENCE [LARGE SCALE GENOMIC DNA]</scope>
</reference>
<gene>
    <name evidence="2" type="ORF">ElyMa_000943500</name>
</gene>
<dbReference type="PANTHER" id="PTHR33327:SF3">
    <property type="entry name" value="RNA-DIRECTED DNA POLYMERASE"/>
    <property type="match status" value="1"/>
</dbReference>
<protein>
    <submittedName>
        <fullName evidence="2">Transposon Ty3-G Gag-Pol polyprotein</fullName>
    </submittedName>
</protein>
<dbReference type="Proteomes" id="UP000762676">
    <property type="component" value="Unassembled WGS sequence"/>
</dbReference>
<comment type="caution">
    <text evidence="2">The sequence shown here is derived from an EMBL/GenBank/DDBJ whole genome shotgun (WGS) entry which is preliminary data.</text>
</comment>
<name>A0AAV4HEC4_9GAST</name>
<dbReference type="EMBL" id="BMAT01001916">
    <property type="protein sequence ID" value="GFR95416.1"/>
    <property type="molecule type" value="Genomic_DNA"/>
</dbReference>
<keyword evidence="3" id="KW-1185">Reference proteome</keyword>
<dbReference type="AlphaFoldDB" id="A0AAV4HEC4"/>
<feature type="domain" description="DUF7041" evidence="1">
    <location>
        <begin position="3"/>
        <end position="85"/>
    </location>
</feature>
<proteinExistence type="predicted"/>
<accession>A0AAV4HEC4</accession>